<accession>A0A1E3G3B5</accession>
<organism evidence="5 6">
    <name type="scientific">Fervidobacterium thailandense</name>
    <dbReference type="NCBI Taxonomy" id="1008305"/>
    <lineage>
        <taxon>Bacteria</taxon>
        <taxon>Thermotogati</taxon>
        <taxon>Thermotogota</taxon>
        <taxon>Thermotogae</taxon>
        <taxon>Thermotogales</taxon>
        <taxon>Fervidobacteriaceae</taxon>
        <taxon>Fervidobacterium</taxon>
    </lineage>
</organism>
<comment type="caution">
    <text evidence="5">The sequence shown here is derived from an EMBL/GenBank/DDBJ whole genome shotgun (WGS) entry which is preliminary data.</text>
</comment>
<evidence type="ECO:0000313" key="6">
    <source>
        <dbReference type="Proteomes" id="UP000094570"/>
    </source>
</evidence>
<dbReference type="Pfam" id="PF05853">
    <property type="entry name" value="BKACE"/>
    <property type="match status" value="1"/>
</dbReference>
<evidence type="ECO:0000313" key="5">
    <source>
        <dbReference type="EMBL" id="ODN30744.1"/>
    </source>
</evidence>
<dbReference type="Gene3D" id="3.20.20.70">
    <property type="entry name" value="Aldolase class I"/>
    <property type="match status" value="1"/>
</dbReference>
<evidence type="ECO:0000256" key="3">
    <source>
        <dbReference type="ARBA" id="ARBA00022723"/>
    </source>
</evidence>
<keyword evidence="3" id="KW-0479">Metal-binding</keyword>
<proteinExistence type="predicted"/>
<comment type="cofactor">
    <cofactor evidence="1">
        <name>Zn(2+)</name>
        <dbReference type="ChEBI" id="CHEBI:29105"/>
    </cofactor>
</comment>
<dbReference type="PANTHER" id="PTHR37418">
    <property type="entry name" value="3-KETO-5-AMINOHEXANOATE CLEAVAGE ENZYME-RELATED"/>
    <property type="match status" value="1"/>
</dbReference>
<reference evidence="6" key="1">
    <citation type="submission" date="2016-04" db="EMBL/GenBank/DDBJ databases">
        <title>The genome sequence project of a novel Fervidobacterium isolate from a hot spring in Thailand.</title>
        <authorList>
            <person name="Gonzalez J.M."/>
            <person name="Cuecas A."/>
            <person name="Kanoksilapatham W."/>
        </authorList>
    </citation>
    <scope>NUCLEOTIDE SEQUENCE [LARGE SCALE GENOMIC DNA]</scope>
    <source>
        <strain evidence="6">FC2004</strain>
    </source>
</reference>
<dbReference type="OrthoDB" id="63399at2"/>
<dbReference type="Proteomes" id="UP000094570">
    <property type="component" value="Unassembled WGS sequence"/>
</dbReference>
<protein>
    <submittedName>
        <fullName evidence="5">3-keto-5-aminohexanoate cleavage protein</fullName>
    </submittedName>
</protein>
<evidence type="ECO:0000256" key="2">
    <source>
        <dbReference type="ARBA" id="ARBA00022679"/>
    </source>
</evidence>
<sequence>MDKLIITVAVTGAEVTREQQPNLPITPDEIAEDVYQCWKAGASIAHIHARLPDGTPTQSKEVYAEIKRKIREKGCDIIIQFSTGGAVWHTPEERIQCLDAEPEMATLSAGSCNFGDDVFMNSPKFMELLAQRMKEKGIKPEIEIFEPGMIENALRLVKKGLLELPLHFDFVLGVPGAMTGTIDDLLFLVRKIPAGCTWSVAGIGRYELPLAVHAIVMGGHVRVGFEDNIYYRKGELAKSNAQLVERIVRIAREVGREIATPDEARAILGIQKREGR</sequence>
<dbReference type="InterPro" id="IPR013785">
    <property type="entry name" value="Aldolase_TIM"/>
</dbReference>
<name>A0A1E3G3B5_9BACT</name>
<dbReference type="STRING" id="1008305.A4H02_04235"/>
<dbReference type="EMBL" id="LWAF01000004">
    <property type="protein sequence ID" value="ODN30744.1"/>
    <property type="molecule type" value="Genomic_DNA"/>
</dbReference>
<evidence type="ECO:0000256" key="4">
    <source>
        <dbReference type="ARBA" id="ARBA00022833"/>
    </source>
</evidence>
<keyword evidence="6" id="KW-1185">Reference proteome</keyword>
<dbReference type="AlphaFoldDB" id="A0A1E3G3B5"/>
<dbReference type="InterPro" id="IPR008567">
    <property type="entry name" value="BKACE"/>
</dbReference>
<keyword evidence="4" id="KW-0862">Zinc</keyword>
<evidence type="ECO:0000256" key="1">
    <source>
        <dbReference type="ARBA" id="ARBA00001947"/>
    </source>
</evidence>
<gene>
    <name evidence="5" type="ORF">A4H02_04235</name>
</gene>
<dbReference type="RefSeq" id="WP_069292921.1">
    <property type="nucleotide sequence ID" value="NZ_CP140110.1"/>
</dbReference>
<dbReference type="GO" id="GO:0046872">
    <property type="term" value="F:metal ion binding"/>
    <property type="evidence" value="ECO:0007669"/>
    <property type="project" value="UniProtKB-KW"/>
</dbReference>
<keyword evidence="2" id="KW-0808">Transferase</keyword>
<dbReference type="PANTHER" id="PTHR37418:SF2">
    <property type="entry name" value="3-KETO-5-AMINOHEXANOATE CLEAVAGE ENZYME"/>
    <property type="match status" value="1"/>
</dbReference>
<dbReference type="GO" id="GO:0043720">
    <property type="term" value="F:3-keto-5-aminohexanoate cleavage activity"/>
    <property type="evidence" value="ECO:0007669"/>
    <property type="project" value="InterPro"/>
</dbReference>